<dbReference type="Gene3D" id="1.10.357.10">
    <property type="entry name" value="Tetracycline Repressor, domain 2"/>
    <property type="match status" value="1"/>
</dbReference>
<dbReference type="GeneID" id="66872673"/>
<dbReference type="InterPro" id="IPR009057">
    <property type="entry name" value="Homeodomain-like_sf"/>
</dbReference>
<dbReference type="Pfam" id="PF00440">
    <property type="entry name" value="TetR_N"/>
    <property type="match status" value="1"/>
</dbReference>
<keyword evidence="5" id="KW-1185">Reference proteome</keyword>
<dbReference type="PROSITE" id="PS01081">
    <property type="entry name" value="HTH_TETR_1"/>
    <property type="match status" value="1"/>
</dbReference>
<evidence type="ECO:0000256" key="1">
    <source>
        <dbReference type="ARBA" id="ARBA00022491"/>
    </source>
</evidence>
<feature type="DNA-binding region" description="H-T-H motif" evidence="3">
    <location>
        <begin position="25"/>
        <end position="44"/>
    </location>
</feature>
<evidence type="ECO:0000313" key="5">
    <source>
        <dbReference type="Proteomes" id="UP000036780"/>
    </source>
</evidence>
<evidence type="ECO:0000313" key="4">
    <source>
        <dbReference type="EMBL" id="KNE21565.1"/>
    </source>
</evidence>
<proteinExistence type="predicted"/>
<dbReference type="SUPFAM" id="SSF46689">
    <property type="entry name" value="Homeodomain-like"/>
    <property type="match status" value="1"/>
</dbReference>
<evidence type="ECO:0000256" key="3">
    <source>
        <dbReference type="PROSITE-ProRule" id="PRU00335"/>
    </source>
</evidence>
<comment type="caution">
    <text evidence="4">The sequence shown here is derived from an EMBL/GenBank/DDBJ whole genome shotgun (WGS) entry which is preliminary data.</text>
</comment>
<dbReference type="InterPro" id="IPR050624">
    <property type="entry name" value="HTH-type_Tx_Regulator"/>
</dbReference>
<dbReference type="PROSITE" id="PS50977">
    <property type="entry name" value="HTH_TETR_2"/>
    <property type="match status" value="1"/>
</dbReference>
<sequence length="288" mass="33764">MLEKKRKLVEIGIKLIAQKGYHNTSIQEIANKAGVSKGSFYSYFPSKKAFMKTTMKEFHRFMMEELAQVKTDDDASARFAKQITILMNYMEQHKEFITIYLRSNMLIEEEFDKQIREFRLDYIHWLRENLESIYGEQLQEFVMDAIIQSAGLIHSYFHWLIMEDVEFDLEQAGQIMVRRLHDLIAGMVKAETPPLVDAMQLQEIYSRNNASKQSKQEAIKSLKEKISALKVPQMRKERLYEVLQLLQNEIAENNNILVIQGLLAHFTAHDMLIEDVNRIAEVLDIELL</sequence>
<dbReference type="OrthoDB" id="9812993at2"/>
<dbReference type="GO" id="GO:0003677">
    <property type="term" value="F:DNA binding"/>
    <property type="evidence" value="ECO:0007669"/>
    <property type="project" value="UniProtKB-UniRule"/>
</dbReference>
<dbReference type="RefSeq" id="WP_050350997.1">
    <property type="nucleotide sequence ID" value="NZ_CP073011.1"/>
</dbReference>
<dbReference type="Proteomes" id="UP000036780">
    <property type="component" value="Unassembled WGS sequence"/>
</dbReference>
<evidence type="ECO:0000256" key="2">
    <source>
        <dbReference type="ARBA" id="ARBA00023125"/>
    </source>
</evidence>
<dbReference type="AlphaFoldDB" id="A0A0L0QSB1"/>
<dbReference type="PANTHER" id="PTHR43479">
    <property type="entry name" value="ACREF/ENVCD OPERON REPRESSOR-RELATED"/>
    <property type="match status" value="1"/>
</dbReference>
<name>A0A0L0QSB1_VIRPA</name>
<dbReference type="PANTHER" id="PTHR43479:SF22">
    <property type="entry name" value="TRANSCRIPTIONAL REGULATOR, TETR FAMILY"/>
    <property type="match status" value="1"/>
</dbReference>
<dbReference type="InterPro" id="IPR001647">
    <property type="entry name" value="HTH_TetR"/>
</dbReference>
<keyword evidence="2 3" id="KW-0238">DNA-binding</keyword>
<organism evidence="4 5">
    <name type="scientific">Virgibacillus pantothenticus</name>
    <dbReference type="NCBI Taxonomy" id="1473"/>
    <lineage>
        <taxon>Bacteria</taxon>
        <taxon>Bacillati</taxon>
        <taxon>Bacillota</taxon>
        <taxon>Bacilli</taxon>
        <taxon>Bacillales</taxon>
        <taxon>Bacillaceae</taxon>
        <taxon>Virgibacillus</taxon>
    </lineage>
</organism>
<gene>
    <name evidence="4" type="ORF">AFK71_07895</name>
</gene>
<accession>A0A0L0QSB1</accession>
<dbReference type="InterPro" id="IPR023772">
    <property type="entry name" value="DNA-bd_HTH_TetR-type_CS"/>
</dbReference>
<dbReference type="PRINTS" id="PR00455">
    <property type="entry name" value="HTHTETR"/>
</dbReference>
<dbReference type="PATRIC" id="fig|1473.5.peg.4622"/>
<reference evidence="5" key="1">
    <citation type="submission" date="2015-07" db="EMBL/GenBank/DDBJ databases">
        <title>Fjat-10053 dsm26.</title>
        <authorList>
            <person name="Liu B."/>
            <person name="Wang J."/>
            <person name="Zhu Y."/>
            <person name="Liu G."/>
            <person name="Chen Q."/>
            <person name="Chen Z."/>
            <person name="Lan J."/>
            <person name="Che J."/>
            <person name="Ge C."/>
            <person name="Shi H."/>
            <person name="Pan Z."/>
            <person name="Liu X."/>
        </authorList>
    </citation>
    <scope>NUCLEOTIDE SEQUENCE [LARGE SCALE GENOMIC DNA]</scope>
    <source>
        <strain evidence="5">DSM 26</strain>
    </source>
</reference>
<dbReference type="EMBL" id="LGTO01000005">
    <property type="protein sequence ID" value="KNE21565.1"/>
    <property type="molecule type" value="Genomic_DNA"/>
</dbReference>
<keyword evidence="1" id="KW-0678">Repressor</keyword>
<protein>
    <submittedName>
        <fullName evidence="4">Uncharacterized protein</fullName>
    </submittedName>
</protein>